<name>Q5ZB94_ORYSJ</name>
<dbReference type="SUPFAM" id="SSF51110">
    <property type="entry name" value="alpha-D-mannose-specific plant lectins"/>
    <property type="match status" value="1"/>
</dbReference>
<evidence type="ECO:0000313" key="7">
    <source>
        <dbReference type="EMBL" id="BAD53131.1"/>
    </source>
</evidence>
<sequence>MESQGCEGCGDGGGFVDWGLEEGELSTRAVTADAKVARELPLPSSPLPTTVPTTTATASFSAPYHRPHRHHRRSLPPSPPSPPPLPTAVPTATAAASFSAPDRRSHSHRRCSLPPSPPPPPPLPAAVPTTTVAASFSAPDRHPHRHRRCSLPPSPPPPPPPSLPTAVPTTTAARPSGQEMKEALYPVFWLGDGIHTSVWPDLEDIVRVTSPYACYLPRRAPPPPAAARLGHLHHNTSFAAMEEEGSGTDTDGGDWGGGMGTDKGVGEEGVEQDRGAEVVNRADQVPGPVGATLSMSRGCELADANSTVVWLVSPMAAVKGSCAARIRDDGNWVVTDMMLKTTVGKQRPELGGR</sequence>
<comment type="catalytic activity">
    <reaction evidence="5">
        <text>L-seryl-[protein] + ATP = O-phospho-L-seryl-[protein] + ADP + H(+)</text>
        <dbReference type="Rhea" id="RHEA:17989"/>
        <dbReference type="Rhea" id="RHEA-COMP:9863"/>
        <dbReference type="Rhea" id="RHEA-COMP:11604"/>
        <dbReference type="ChEBI" id="CHEBI:15378"/>
        <dbReference type="ChEBI" id="CHEBI:29999"/>
        <dbReference type="ChEBI" id="CHEBI:30616"/>
        <dbReference type="ChEBI" id="CHEBI:83421"/>
        <dbReference type="ChEBI" id="CHEBI:456216"/>
        <dbReference type="EC" id="2.7.11.1"/>
    </reaction>
</comment>
<evidence type="ECO:0000256" key="2">
    <source>
        <dbReference type="ARBA" id="ARBA00012513"/>
    </source>
</evidence>
<feature type="compositionally biased region" description="Low complexity" evidence="6">
    <location>
        <begin position="47"/>
        <end position="64"/>
    </location>
</feature>
<accession>Q5ZB94</accession>
<dbReference type="Proteomes" id="UP000817658">
    <property type="component" value="Chromosome 1"/>
</dbReference>
<gene>
    <name evidence="7" type="primary">B1088D01.11</name>
</gene>
<dbReference type="InterPro" id="IPR036426">
    <property type="entry name" value="Bulb-type_lectin_dom_sf"/>
</dbReference>
<reference evidence="7" key="1">
    <citation type="journal article" date="2002" name="Nature">
        <title>The genome sequence and structure of rice chromosome 1.</title>
        <authorList>
            <person name="Sasaki T."/>
            <person name="Matsumoto T."/>
            <person name="Yamamoto K."/>
            <person name="Sakata K."/>
            <person name="Baba T."/>
            <person name="Katayose Y."/>
            <person name="Wu J."/>
            <person name="Niimura Y."/>
            <person name="Cheng Z."/>
            <person name="Nagamura Y."/>
            <person name="Antonio B.A."/>
            <person name="Kanamori H."/>
            <person name="Hosokawa S."/>
            <person name="Masukawa M."/>
            <person name="Arikawa K."/>
            <person name="Chiden Y."/>
            <person name="Hayashi M."/>
            <person name="Okamoto M."/>
            <person name="Ando T."/>
            <person name="Aoki H."/>
            <person name="Arita K."/>
            <person name="Hamada M."/>
            <person name="Harada C."/>
            <person name="Hijishita S."/>
            <person name="Honda M."/>
            <person name="Ichikawa Y."/>
            <person name="Idonuma A."/>
            <person name="Iijima M."/>
            <person name="Ikeda M."/>
            <person name="Ikeno M."/>
            <person name="Itoh S."/>
            <person name="Itoh T."/>
            <person name="Itoh Y."/>
            <person name="Itoh Y."/>
            <person name="Iwabuchi A."/>
            <person name="Kamiya K."/>
            <person name="Karasawa W."/>
            <person name="Katagiri S."/>
            <person name="Kikuta A."/>
            <person name="Kobayashi N."/>
            <person name="Kono I."/>
            <person name="Machita K."/>
            <person name="Maehara T."/>
            <person name="Mizuno H."/>
            <person name="Mizubayashi T."/>
            <person name="Mukai Y."/>
            <person name="Nagasaki H."/>
            <person name="Nakashima M."/>
            <person name="Nakama Y."/>
            <person name="Nakamichi Y."/>
            <person name="Nakamura M."/>
            <person name="Namiki N."/>
            <person name="Negishi M."/>
            <person name="Ohta I."/>
            <person name="Ono N."/>
            <person name="Saji S."/>
            <person name="Sakai K."/>
            <person name="Shibata M."/>
            <person name="Shimokawa T."/>
            <person name="Shomura A."/>
            <person name="Song J."/>
            <person name="Takazaki Y."/>
            <person name="Terasawa K."/>
            <person name="Tsuji K."/>
            <person name="Waki K."/>
            <person name="Yamagata H."/>
            <person name="Yamane H."/>
            <person name="Yoshiki S."/>
            <person name="Yoshihara R."/>
            <person name="Yukawa K."/>
            <person name="Zhong H."/>
            <person name="Iwama H."/>
            <person name="Endo T."/>
            <person name="Ito H."/>
            <person name="Hahn J.H."/>
            <person name="Kim H.I."/>
            <person name="Eun M.Y."/>
            <person name="Yano M."/>
            <person name="Jiang J."/>
            <person name="Gojobori T."/>
        </authorList>
    </citation>
    <scope>NUCLEOTIDE SEQUENCE [LARGE SCALE GENOMIC DNA]</scope>
</reference>
<evidence type="ECO:0000256" key="1">
    <source>
        <dbReference type="ARBA" id="ARBA00004479"/>
    </source>
</evidence>
<comment type="subcellular location">
    <subcellularLocation>
        <location evidence="1">Membrane</location>
        <topology evidence="1">Single-pass type I membrane protein</topology>
    </subcellularLocation>
</comment>
<evidence type="ECO:0000256" key="3">
    <source>
        <dbReference type="ARBA" id="ARBA00023170"/>
    </source>
</evidence>
<evidence type="ECO:0000256" key="5">
    <source>
        <dbReference type="ARBA" id="ARBA00048679"/>
    </source>
</evidence>
<feature type="compositionally biased region" description="Low complexity" evidence="6">
    <location>
        <begin position="164"/>
        <end position="176"/>
    </location>
</feature>
<feature type="compositionally biased region" description="Pro residues" evidence="6">
    <location>
        <begin position="152"/>
        <end position="163"/>
    </location>
</feature>
<dbReference type="AlphaFoldDB" id="Q5ZB94"/>
<evidence type="ECO:0000256" key="6">
    <source>
        <dbReference type="SAM" id="MobiDB-lite"/>
    </source>
</evidence>
<dbReference type="GO" id="GO:0004674">
    <property type="term" value="F:protein serine/threonine kinase activity"/>
    <property type="evidence" value="ECO:0007669"/>
    <property type="project" value="UniProtKB-EC"/>
</dbReference>
<proteinExistence type="predicted"/>
<feature type="compositionally biased region" description="Pro residues" evidence="6">
    <location>
        <begin position="114"/>
        <end position="125"/>
    </location>
</feature>
<dbReference type="EMBL" id="AP003331">
    <property type="protein sequence ID" value="BAD53131.1"/>
    <property type="molecule type" value="Genomic_DNA"/>
</dbReference>
<feature type="compositionally biased region" description="Basic residues" evidence="6">
    <location>
        <begin position="65"/>
        <end position="74"/>
    </location>
</feature>
<evidence type="ECO:0000256" key="4">
    <source>
        <dbReference type="ARBA" id="ARBA00047899"/>
    </source>
</evidence>
<organism evidence="7">
    <name type="scientific">Oryza sativa subsp. japonica</name>
    <name type="common">Rice</name>
    <dbReference type="NCBI Taxonomy" id="39947"/>
    <lineage>
        <taxon>Eukaryota</taxon>
        <taxon>Viridiplantae</taxon>
        <taxon>Streptophyta</taxon>
        <taxon>Embryophyta</taxon>
        <taxon>Tracheophyta</taxon>
        <taxon>Spermatophyta</taxon>
        <taxon>Magnoliopsida</taxon>
        <taxon>Liliopsida</taxon>
        <taxon>Poales</taxon>
        <taxon>Poaceae</taxon>
        <taxon>BOP clade</taxon>
        <taxon>Oryzoideae</taxon>
        <taxon>Oryzeae</taxon>
        <taxon>Oryzinae</taxon>
        <taxon>Oryza</taxon>
        <taxon>Oryza sativa</taxon>
    </lineage>
</organism>
<comment type="catalytic activity">
    <reaction evidence="4">
        <text>L-threonyl-[protein] + ATP = O-phospho-L-threonyl-[protein] + ADP + H(+)</text>
        <dbReference type="Rhea" id="RHEA:46608"/>
        <dbReference type="Rhea" id="RHEA-COMP:11060"/>
        <dbReference type="Rhea" id="RHEA-COMP:11605"/>
        <dbReference type="ChEBI" id="CHEBI:15378"/>
        <dbReference type="ChEBI" id="CHEBI:30013"/>
        <dbReference type="ChEBI" id="CHEBI:30616"/>
        <dbReference type="ChEBI" id="CHEBI:61977"/>
        <dbReference type="ChEBI" id="CHEBI:456216"/>
        <dbReference type="EC" id="2.7.11.1"/>
    </reaction>
</comment>
<feature type="compositionally biased region" description="Low complexity" evidence="6">
    <location>
        <begin position="88"/>
        <end position="100"/>
    </location>
</feature>
<keyword evidence="3" id="KW-0675">Receptor</keyword>
<protein>
    <recommendedName>
        <fullName evidence="2">non-specific serine/threonine protein kinase</fullName>
        <ecNumber evidence="2">2.7.11.1</ecNumber>
    </recommendedName>
</protein>
<dbReference type="EC" id="2.7.11.1" evidence="2"/>
<feature type="compositionally biased region" description="Pro residues" evidence="6">
    <location>
        <begin position="76"/>
        <end position="87"/>
    </location>
</feature>
<dbReference type="GO" id="GO:0016020">
    <property type="term" value="C:membrane"/>
    <property type="evidence" value="ECO:0007669"/>
    <property type="project" value="UniProtKB-SubCell"/>
</dbReference>
<feature type="region of interest" description="Disordered" evidence="6">
    <location>
        <begin position="37"/>
        <end position="176"/>
    </location>
</feature>
<feature type="compositionally biased region" description="Low complexity" evidence="6">
    <location>
        <begin position="126"/>
        <end position="138"/>
    </location>
</feature>